<name>A0A1V2H1F3_9PROT</name>
<dbReference type="AlphaFoldDB" id="A0A1V2H1F3"/>
<evidence type="ECO:0000313" key="2">
    <source>
        <dbReference type="Proteomes" id="UP000188879"/>
    </source>
</evidence>
<accession>A0A1V2H1F3</accession>
<evidence type="ECO:0000313" key="1">
    <source>
        <dbReference type="EMBL" id="ONG52208.1"/>
    </source>
</evidence>
<reference evidence="1 2" key="1">
    <citation type="submission" date="2016-10" db="EMBL/GenBank/DDBJ databases">
        <title>Draft Genome sequence of Roseomonas sp. strain M3.</title>
        <authorList>
            <person name="Subhash Y."/>
            <person name="Lee S."/>
        </authorList>
    </citation>
    <scope>NUCLEOTIDE SEQUENCE [LARGE SCALE GENOMIC DNA]</scope>
    <source>
        <strain evidence="1 2">M3</strain>
    </source>
</reference>
<gene>
    <name evidence="1" type="ORF">BKE38_14890</name>
</gene>
<dbReference type="Proteomes" id="UP000188879">
    <property type="component" value="Unassembled WGS sequence"/>
</dbReference>
<dbReference type="EMBL" id="MLCO01000143">
    <property type="protein sequence ID" value="ONG52208.1"/>
    <property type="molecule type" value="Genomic_DNA"/>
</dbReference>
<sequence>MREAFDGVVEQARRRARRHISLPNKALQRLHQGGGDILHDHGMLKIGLGEHWGATLGVGEREAQEHPLWLWPSN</sequence>
<organism evidence="1 2">
    <name type="scientific">Teichococcus deserti</name>
    <dbReference type="NCBI Taxonomy" id="1817963"/>
    <lineage>
        <taxon>Bacteria</taxon>
        <taxon>Pseudomonadati</taxon>
        <taxon>Pseudomonadota</taxon>
        <taxon>Alphaproteobacteria</taxon>
        <taxon>Acetobacterales</taxon>
        <taxon>Roseomonadaceae</taxon>
        <taxon>Roseomonas</taxon>
    </lineage>
</organism>
<protein>
    <submittedName>
        <fullName evidence="1">Uncharacterized protein</fullName>
    </submittedName>
</protein>
<proteinExistence type="predicted"/>
<keyword evidence="2" id="KW-1185">Reference proteome</keyword>
<comment type="caution">
    <text evidence="1">The sequence shown here is derived from an EMBL/GenBank/DDBJ whole genome shotgun (WGS) entry which is preliminary data.</text>
</comment>